<dbReference type="GO" id="GO:0035438">
    <property type="term" value="F:cyclic-di-GMP binding"/>
    <property type="evidence" value="ECO:0007669"/>
    <property type="project" value="InterPro"/>
</dbReference>
<dbReference type="AlphaFoldDB" id="A0A918MZN3"/>
<evidence type="ECO:0000259" key="1">
    <source>
        <dbReference type="Pfam" id="PF07238"/>
    </source>
</evidence>
<dbReference type="Proteomes" id="UP000631300">
    <property type="component" value="Unassembled WGS sequence"/>
</dbReference>
<organism evidence="2 3">
    <name type="scientific">Alteromonas halophila</name>
    <dbReference type="NCBI Taxonomy" id="516698"/>
    <lineage>
        <taxon>Bacteria</taxon>
        <taxon>Pseudomonadati</taxon>
        <taxon>Pseudomonadota</taxon>
        <taxon>Gammaproteobacteria</taxon>
        <taxon>Alteromonadales</taxon>
        <taxon>Alteromonadaceae</taxon>
        <taxon>Alteromonas/Salinimonas group</taxon>
        <taxon>Alteromonas</taxon>
    </lineage>
</organism>
<gene>
    <name evidence="2" type="ORF">GCM10007391_19410</name>
</gene>
<dbReference type="EMBL" id="BMXP01000004">
    <property type="protein sequence ID" value="GGW85915.1"/>
    <property type="molecule type" value="Genomic_DNA"/>
</dbReference>
<proteinExistence type="predicted"/>
<dbReference type="Gene3D" id="2.40.10.220">
    <property type="entry name" value="predicted glycosyltransferase like domains"/>
    <property type="match status" value="1"/>
</dbReference>
<accession>A0A918MZN3</accession>
<reference evidence="2" key="1">
    <citation type="journal article" date="2014" name="Int. J. Syst. Evol. Microbiol.">
        <title>Complete genome sequence of Corynebacterium casei LMG S-19264T (=DSM 44701T), isolated from a smear-ripened cheese.</title>
        <authorList>
            <consortium name="US DOE Joint Genome Institute (JGI-PGF)"/>
            <person name="Walter F."/>
            <person name="Albersmeier A."/>
            <person name="Kalinowski J."/>
            <person name="Ruckert C."/>
        </authorList>
    </citation>
    <scope>NUCLEOTIDE SEQUENCE</scope>
    <source>
        <strain evidence="2">KCTC 22164</strain>
    </source>
</reference>
<reference evidence="2" key="2">
    <citation type="submission" date="2020-09" db="EMBL/GenBank/DDBJ databases">
        <authorList>
            <person name="Sun Q."/>
            <person name="Kim S."/>
        </authorList>
    </citation>
    <scope>NUCLEOTIDE SEQUENCE</scope>
    <source>
        <strain evidence="2">KCTC 22164</strain>
    </source>
</reference>
<dbReference type="RefSeq" id="WP_189405926.1">
    <property type="nucleotide sequence ID" value="NZ_BMXP01000004.1"/>
</dbReference>
<sequence length="137" mass="15423">MSDKRQFQRVKLDIDGTLSHQTTTIAVVVKDVSLQGLRLSARESLLDQLPFDSHEPYLARFRPNDDSPELTLFIEQLYRHADSRHPDTILGCRLKRGDIESVSALRRIIQLNSSDAELSNKDLDALIEAIYSSASSA</sequence>
<evidence type="ECO:0000313" key="3">
    <source>
        <dbReference type="Proteomes" id="UP000631300"/>
    </source>
</evidence>
<name>A0A918MZN3_9ALTE</name>
<protein>
    <recommendedName>
        <fullName evidence="1">PilZ domain-containing protein</fullName>
    </recommendedName>
</protein>
<feature type="domain" description="PilZ" evidence="1">
    <location>
        <begin position="3"/>
        <end position="109"/>
    </location>
</feature>
<dbReference type="SUPFAM" id="SSF141371">
    <property type="entry name" value="PilZ domain-like"/>
    <property type="match status" value="1"/>
</dbReference>
<dbReference type="InterPro" id="IPR009875">
    <property type="entry name" value="PilZ_domain"/>
</dbReference>
<keyword evidence="3" id="KW-1185">Reference proteome</keyword>
<evidence type="ECO:0000313" key="2">
    <source>
        <dbReference type="EMBL" id="GGW85915.1"/>
    </source>
</evidence>
<dbReference type="Pfam" id="PF07238">
    <property type="entry name" value="PilZ"/>
    <property type="match status" value="1"/>
</dbReference>
<comment type="caution">
    <text evidence="2">The sequence shown here is derived from an EMBL/GenBank/DDBJ whole genome shotgun (WGS) entry which is preliminary data.</text>
</comment>